<feature type="domain" description="Core-binding (CB)" evidence="7">
    <location>
        <begin position="18"/>
        <end position="99"/>
    </location>
</feature>
<dbReference type="PANTHER" id="PTHR30349:SF64">
    <property type="entry name" value="PROPHAGE INTEGRASE INTD-RELATED"/>
    <property type="match status" value="1"/>
</dbReference>
<evidence type="ECO:0000313" key="8">
    <source>
        <dbReference type="EMBL" id="MBE9640966.1"/>
    </source>
</evidence>
<sequence>MARPTNRAETDAVTSDVLTLSEAVVTYLRLKGQGKSKTFRRAAERSCGYVIDACGDKSLAEYTKRDANAFRDALVEKGLVGSSITRIFGTVRAVINFAMSEEGLSIKNPFANVYYDREAGVSGRVTISDADLRVVQRNCMDAGDELRWLVALLSDTAMRLAEAAGLLREDIEVHADGQLVVHIRPHPWRRLKTKGSERRVPLFGAAAWAARCILDEKADSGFAFPSYNKGEVTNANSASAALNKWLKPIVAEGTTMHSFRHAMRDRLRAVECPADIVDQIGGWQTEGVGHSYGDGYPIEVLSRWMSAAVE</sequence>
<name>A0ABR9XC69_9RHOB</name>
<keyword evidence="9" id="KW-1185">Reference proteome</keyword>
<dbReference type="InterPro" id="IPR002104">
    <property type="entry name" value="Integrase_catalytic"/>
</dbReference>
<dbReference type="PANTHER" id="PTHR30349">
    <property type="entry name" value="PHAGE INTEGRASE-RELATED"/>
    <property type="match status" value="1"/>
</dbReference>
<dbReference type="PROSITE" id="PS51898">
    <property type="entry name" value="TYR_RECOMBINASE"/>
    <property type="match status" value="1"/>
</dbReference>
<evidence type="ECO:0000256" key="2">
    <source>
        <dbReference type="ARBA" id="ARBA00022908"/>
    </source>
</evidence>
<proteinExistence type="inferred from homology"/>
<keyword evidence="3 5" id="KW-0238">DNA-binding</keyword>
<evidence type="ECO:0000313" key="9">
    <source>
        <dbReference type="Proteomes" id="UP000607796"/>
    </source>
</evidence>
<evidence type="ECO:0000256" key="5">
    <source>
        <dbReference type="PROSITE-ProRule" id="PRU01248"/>
    </source>
</evidence>
<dbReference type="EMBL" id="JADFFK010000072">
    <property type="protein sequence ID" value="MBE9640966.1"/>
    <property type="molecule type" value="Genomic_DNA"/>
</dbReference>
<gene>
    <name evidence="8" type="ORF">IQ782_29445</name>
</gene>
<feature type="domain" description="Tyr recombinase" evidence="6">
    <location>
        <begin position="122"/>
        <end position="310"/>
    </location>
</feature>
<comment type="caution">
    <text evidence="8">The sequence shown here is derived from an EMBL/GenBank/DDBJ whole genome shotgun (WGS) entry which is preliminary data.</text>
</comment>
<dbReference type="InterPro" id="IPR010998">
    <property type="entry name" value="Integrase_recombinase_N"/>
</dbReference>
<evidence type="ECO:0000259" key="7">
    <source>
        <dbReference type="PROSITE" id="PS51900"/>
    </source>
</evidence>
<evidence type="ECO:0000259" key="6">
    <source>
        <dbReference type="PROSITE" id="PS51898"/>
    </source>
</evidence>
<dbReference type="InterPro" id="IPR011010">
    <property type="entry name" value="DNA_brk_join_enz"/>
</dbReference>
<evidence type="ECO:0000256" key="4">
    <source>
        <dbReference type="ARBA" id="ARBA00023172"/>
    </source>
</evidence>
<evidence type="ECO:0000256" key="3">
    <source>
        <dbReference type="ARBA" id="ARBA00023125"/>
    </source>
</evidence>
<accession>A0ABR9XC69</accession>
<organism evidence="8 9">
    <name type="scientific">Salipiger mangrovisoli</name>
    <dbReference type="NCBI Taxonomy" id="2865933"/>
    <lineage>
        <taxon>Bacteria</taxon>
        <taxon>Pseudomonadati</taxon>
        <taxon>Pseudomonadota</taxon>
        <taxon>Alphaproteobacteria</taxon>
        <taxon>Rhodobacterales</taxon>
        <taxon>Roseobacteraceae</taxon>
        <taxon>Salipiger</taxon>
    </lineage>
</organism>
<dbReference type="SUPFAM" id="SSF56349">
    <property type="entry name" value="DNA breaking-rejoining enzymes"/>
    <property type="match status" value="1"/>
</dbReference>
<dbReference type="PROSITE" id="PS51900">
    <property type="entry name" value="CB"/>
    <property type="match status" value="1"/>
</dbReference>
<dbReference type="Gene3D" id="1.10.443.10">
    <property type="entry name" value="Intergrase catalytic core"/>
    <property type="match status" value="1"/>
</dbReference>
<evidence type="ECO:0000256" key="1">
    <source>
        <dbReference type="ARBA" id="ARBA00008857"/>
    </source>
</evidence>
<keyword evidence="4" id="KW-0233">DNA recombination</keyword>
<dbReference type="InterPro" id="IPR013762">
    <property type="entry name" value="Integrase-like_cat_sf"/>
</dbReference>
<dbReference type="InterPro" id="IPR050090">
    <property type="entry name" value="Tyrosine_recombinase_XerCD"/>
</dbReference>
<dbReference type="Proteomes" id="UP000607796">
    <property type="component" value="Unassembled WGS sequence"/>
</dbReference>
<keyword evidence="2" id="KW-0229">DNA integration</keyword>
<comment type="similarity">
    <text evidence="1">Belongs to the 'phage' integrase family.</text>
</comment>
<dbReference type="Gene3D" id="1.10.150.130">
    <property type="match status" value="1"/>
</dbReference>
<dbReference type="InterPro" id="IPR044068">
    <property type="entry name" value="CB"/>
</dbReference>
<protein>
    <submittedName>
        <fullName evidence="8">Tyrosine-type recombinase/integrase</fullName>
    </submittedName>
</protein>
<reference evidence="8 9" key="1">
    <citation type="journal article" date="2021" name="Int. J. Syst. Evol. Microbiol.">
        <title>Salipiger mangrovisoli sp. nov., isolated from mangrove soil and the proposal for the reclassification of Paraphaeobacter pallidus as Salipiger pallidus comb. nov.</title>
        <authorList>
            <person name="Du J."/>
            <person name="Liu Y."/>
            <person name="Pei T."/>
            <person name="Deng M.R."/>
            <person name="Zhu H."/>
        </authorList>
    </citation>
    <scope>NUCLEOTIDE SEQUENCE [LARGE SCALE GENOMIC DNA]</scope>
    <source>
        <strain evidence="8 9">6D45A</strain>
    </source>
</reference>
<dbReference type="Pfam" id="PF00589">
    <property type="entry name" value="Phage_integrase"/>
    <property type="match status" value="1"/>
</dbReference>